<evidence type="ECO:0000313" key="2">
    <source>
        <dbReference type="Proteomes" id="UP001057402"/>
    </source>
</evidence>
<name>A0ACB9SF90_9MYRT</name>
<dbReference type="EMBL" id="CM042880">
    <property type="protein sequence ID" value="KAI4389540.1"/>
    <property type="molecule type" value="Genomic_DNA"/>
</dbReference>
<dbReference type="Proteomes" id="UP001057402">
    <property type="component" value="Chromosome 1"/>
</dbReference>
<accession>A0ACB9SF90</accession>
<reference evidence="2" key="1">
    <citation type="journal article" date="2023" name="Front. Plant Sci.">
        <title>Chromosomal-level genome assembly of Melastoma candidum provides insights into trichome evolution.</title>
        <authorList>
            <person name="Zhong Y."/>
            <person name="Wu W."/>
            <person name="Sun C."/>
            <person name="Zou P."/>
            <person name="Liu Y."/>
            <person name="Dai S."/>
            <person name="Zhou R."/>
        </authorList>
    </citation>
    <scope>NUCLEOTIDE SEQUENCE [LARGE SCALE GENOMIC DNA]</scope>
</reference>
<gene>
    <name evidence="1" type="ORF">MLD38_001756</name>
</gene>
<comment type="caution">
    <text evidence="1">The sequence shown here is derived from an EMBL/GenBank/DDBJ whole genome shotgun (WGS) entry which is preliminary data.</text>
</comment>
<protein>
    <submittedName>
        <fullName evidence="1">Uncharacterized protein</fullName>
    </submittedName>
</protein>
<proteinExistence type="predicted"/>
<organism evidence="1 2">
    <name type="scientific">Melastoma candidum</name>
    <dbReference type="NCBI Taxonomy" id="119954"/>
    <lineage>
        <taxon>Eukaryota</taxon>
        <taxon>Viridiplantae</taxon>
        <taxon>Streptophyta</taxon>
        <taxon>Embryophyta</taxon>
        <taxon>Tracheophyta</taxon>
        <taxon>Spermatophyta</taxon>
        <taxon>Magnoliopsida</taxon>
        <taxon>eudicotyledons</taxon>
        <taxon>Gunneridae</taxon>
        <taxon>Pentapetalae</taxon>
        <taxon>rosids</taxon>
        <taxon>malvids</taxon>
        <taxon>Myrtales</taxon>
        <taxon>Melastomataceae</taxon>
        <taxon>Melastomatoideae</taxon>
        <taxon>Melastomateae</taxon>
        <taxon>Melastoma</taxon>
    </lineage>
</organism>
<keyword evidence="2" id="KW-1185">Reference proteome</keyword>
<evidence type="ECO:0000313" key="1">
    <source>
        <dbReference type="EMBL" id="KAI4389540.1"/>
    </source>
</evidence>
<sequence length="116" mass="13002">MCVVCCRFITCLSSVWRSHTGSHRISCLFDELGIDWFVDVSASLVDLVMKLGCMDYSRKLSDHAPVRDTVSWHVLIFGYSRNGYALEALKVFVEMVREGFSPSVGMVVGFGSLSWP</sequence>